<evidence type="ECO:0000256" key="11">
    <source>
        <dbReference type="ARBA" id="ARBA00048366"/>
    </source>
</evidence>
<keyword evidence="9" id="KW-0067">ATP-binding</keyword>
<dbReference type="InterPro" id="IPR006070">
    <property type="entry name" value="Sua5-like_dom"/>
</dbReference>
<evidence type="ECO:0000256" key="4">
    <source>
        <dbReference type="ARBA" id="ARBA00022490"/>
    </source>
</evidence>
<dbReference type="InterPro" id="IPR050156">
    <property type="entry name" value="TC-AMP_synthase_SUA5"/>
</dbReference>
<comment type="subcellular location">
    <subcellularLocation>
        <location evidence="1">Cytoplasm</location>
    </subcellularLocation>
</comment>
<evidence type="ECO:0000256" key="9">
    <source>
        <dbReference type="ARBA" id="ARBA00022840"/>
    </source>
</evidence>
<dbReference type="PANTHER" id="PTHR17490:SF16">
    <property type="entry name" value="THREONYLCARBAMOYL-AMP SYNTHASE"/>
    <property type="match status" value="1"/>
</dbReference>
<evidence type="ECO:0000313" key="14">
    <source>
        <dbReference type="Proteomes" id="UP000678513"/>
    </source>
</evidence>
<evidence type="ECO:0000259" key="12">
    <source>
        <dbReference type="PROSITE" id="PS51163"/>
    </source>
</evidence>
<dbReference type="Gene3D" id="3.90.870.10">
    <property type="entry name" value="DHBP synthase"/>
    <property type="match status" value="1"/>
</dbReference>
<dbReference type="InterPro" id="IPR017945">
    <property type="entry name" value="DHBP_synth_RibB-like_a/b_dom"/>
</dbReference>
<dbReference type="PANTHER" id="PTHR17490">
    <property type="entry name" value="SUA5"/>
    <property type="match status" value="1"/>
</dbReference>
<keyword evidence="6" id="KW-0819">tRNA processing</keyword>
<accession>A0ABX7Y1I6</accession>
<name>A0ABX7Y1I6_9ACTN</name>
<dbReference type="EC" id="2.7.7.87" evidence="3"/>
<evidence type="ECO:0000256" key="2">
    <source>
        <dbReference type="ARBA" id="ARBA00007663"/>
    </source>
</evidence>
<evidence type="ECO:0000256" key="1">
    <source>
        <dbReference type="ARBA" id="ARBA00004496"/>
    </source>
</evidence>
<dbReference type="EMBL" id="CP072384">
    <property type="protein sequence ID" value="QUC06989.1"/>
    <property type="molecule type" value="Genomic_DNA"/>
</dbReference>
<gene>
    <name evidence="13" type="ORF">J5A65_08395</name>
</gene>
<keyword evidence="8" id="KW-0547">Nucleotide-binding</keyword>
<organism evidence="13 14">
    <name type="scientific">Arachnia rubra</name>
    <dbReference type="NCBI Taxonomy" id="1547448"/>
    <lineage>
        <taxon>Bacteria</taxon>
        <taxon>Bacillati</taxon>
        <taxon>Actinomycetota</taxon>
        <taxon>Actinomycetes</taxon>
        <taxon>Propionibacteriales</taxon>
        <taxon>Propionibacteriaceae</taxon>
        <taxon>Arachnia</taxon>
    </lineage>
</organism>
<dbReference type="RefSeq" id="WP_212321093.1">
    <property type="nucleotide sequence ID" value="NZ_AP024463.1"/>
</dbReference>
<dbReference type="NCBIfam" id="TIGR00057">
    <property type="entry name" value="L-threonylcarbamoyladenylate synthase"/>
    <property type="match status" value="1"/>
</dbReference>
<dbReference type="SUPFAM" id="SSF55821">
    <property type="entry name" value="YrdC/RibB"/>
    <property type="match status" value="1"/>
</dbReference>
<evidence type="ECO:0000256" key="7">
    <source>
        <dbReference type="ARBA" id="ARBA00022695"/>
    </source>
</evidence>
<feature type="domain" description="YrdC-like" evidence="12">
    <location>
        <begin position="16"/>
        <end position="202"/>
    </location>
</feature>
<dbReference type="Proteomes" id="UP000678513">
    <property type="component" value="Chromosome"/>
</dbReference>
<protein>
    <recommendedName>
        <fullName evidence="10">L-threonylcarbamoyladenylate synthase</fullName>
        <ecNumber evidence="3">2.7.7.87</ecNumber>
    </recommendedName>
    <alternativeName>
        <fullName evidence="10">L-threonylcarbamoyladenylate synthase</fullName>
    </alternativeName>
</protein>
<proteinExistence type="inferred from homology"/>
<evidence type="ECO:0000313" key="13">
    <source>
        <dbReference type="EMBL" id="QUC06989.1"/>
    </source>
</evidence>
<sequence length="218" mass="22455">MSETGSKTLSLKADPDGSLEAAREAVAAGRCVVFPTDTVYGIGCAAFDAEAVKGLLAAKQRGRDMPPPVLIAESSMLRALAATVPEPARELVARFWPGALTIIVTAQRSLPLELGDTRGTVAVRVPGHDQARALLRRTGPMAVSSANLSGQSAATTAEEAQRMLGDAVAVYLDGGDAPGGEASTIVDFTGEEHGRVLRQGAIGIDALREVVPGLQAAD</sequence>
<keyword evidence="5" id="KW-0808">Transferase</keyword>
<evidence type="ECO:0000256" key="6">
    <source>
        <dbReference type="ARBA" id="ARBA00022694"/>
    </source>
</evidence>
<dbReference type="Pfam" id="PF01300">
    <property type="entry name" value="Sua5_yciO_yrdC"/>
    <property type="match status" value="1"/>
</dbReference>
<evidence type="ECO:0000256" key="10">
    <source>
        <dbReference type="ARBA" id="ARBA00029774"/>
    </source>
</evidence>
<comment type="similarity">
    <text evidence="2">Belongs to the SUA5 family.</text>
</comment>
<evidence type="ECO:0000256" key="8">
    <source>
        <dbReference type="ARBA" id="ARBA00022741"/>
    </source>
</evidence>
<comment type="catalytic activity">
    <reaction evidence="11">
        <text>L-threonine + hydrogencarbonate + ATP = L-threonylcarbamoyladenylate + diphosphate + H2O</text>
        <dbReference type="Rhea" id="RHEA:36407"/>
        <dbReference type="ChEBI" id="CHEBI:15377"/>
        <dbReference type="ChEBI" id="CHEBI:17544"/>
        <dbReference type="ChEBI" id="CHEBI:30616"/>
        <dbReference type="ChEBI" id="CHEBI:33019"/>
        <dbReference type="ChEBI" id="CHEBI:57926"/>
        <dbReference type="ChEBI" id="CHEBI:73682"/>
        <dbReference type="EC" id="2.7.7.87"/>
    </reaction>
</comment>
<reference evidence="13 14" key="1">
    <citation type="submission" date="2021-03" db="EMBL/GenBank/DDBJ databases">
        <title>Human Oral Microbial Genomes.</title>
        <authorList>
            <person name="Johnston C.D."/>
            <person name="Chen T."/>
            <person name="Dewhirst F.E."/>
        </authorList>
    </citation>
    <scope>NUCLEOTIDE SEQUENCE [LARGE SCALE GENOMIC DNA]</scope>
    <source>
        <strain evidence="13 14">DSMZ 100122</strain>
    </source>
</reference>
<evidence type="ECO:0000256" key="5">
    <source>
        <dbReference type="ARBA" id="ARBA00022679"/>
    </source>
</evidence>
<keyword evidence="14" id="KW-1185">Reference proteome</keyword>
<evidence type="ECO:0000256" key="3">
    <source>
        <dbReference type="ARBA" id="ARBA00012584"/>
    </source>
</evidence>
<dbReference type="PROSITE" id="PS51163">
    <property type="entry name" value="YRDC"/>
    <property type="match status" value="1"/>
</dbReference>
<keyword evidence="4" id="KW-0963">Cytoplasm</keyword>
<keyword evidence="7" id="KW-0548">Nucleotidyltransferase</keyword>